<dbReference type="EMBL" id="BMAU01021105">
    <property type="protein sequence ID" value="GFX90832.1"/>
    <property type="molecule type" value="Genomic_DNA"/>
</dbReference>
<dbReference type="InterPro" id="IPR036397">
    <property type="entry name" value="RNaseH_sf"/>
</dbReference>
<dbReference type="GO" id="GO:0006313">
    <property type="term" value="P:DNA transposition"/>
    <property type="evidence" value="ECO:0007669"/>
    <property type="project" value="InterPro"/>
</dbReference>
<evidence type="ECO:0000313" key="3">
    <source>
        <dbReference type="Proteomes" id="UP000887159"/>
    </source>
</evidence>
<evidence type="ECO:0000259" key="1">
    <source>
        <dbReference type="Pfam" id="PF01498"/>
    </source>
</evidence>
<dbReference type="Proteomes" id="UP000887159">
    <property type="component" value="Unassembled WGS sequence"/>
</dbReference>
<proteinExistence type="predicted"/>
<dbReference type="GO" id="GO:0003677">
    <property type="term" value="F:DNA binding"/>
    <property type="evidence" value="ECO:0007669"/>
    <property type="project" value="InterPro"/>
</dbReference>
<gene>
    <name evidence="2" type="primary">X975_14237</name>
    <name evidence="2" type="ORF">TNCV_3166631</name>
</gene>
<comment type="caution">
    <text evidence="2">The sequence shown here is derived from an EMBL/GenBank/DDBJ whole genome shotgun (WGS) entry which is preliminary data.</text>
</comment>
<dbReference type="Pfam" id="PF01498">
    <property type="entry name" value="HTH_Tnp_Tc3_2"/>
    <property type="match status" value="1"/>
</dbReference>
<feature type="domain" description="Transposase Tc1-like" evidence="1">
    <location>
        <begin position="23"/>
        <end position="70"/>
    </location>
</feature>
<accession>A0A8X6RE03</accession>
<dbReference type="InterPro" id="IPR002492">
    <property type="entry name" value="Transposase_Tc1-like"/>
</dbReference>
<dbReference type="GO" id="GO:0015074">
    <property type="term" value="P:DNA integration"/>
    <property type="evidence" value="ECO:0007669"/>
    <property type="project" value="InterPro"/>
</dbReference>
<dbReference type="AlphaFoldDB" id="A0A8X6RE03"/>
<sequence length="206" mass="23644">MMEAEWSARRVAHQLWSTDCIAKVTPSLGPPVSSRTIQRRLAEVHLRSRPPLRVLLLTATHRRLHLEWCRACGNRNAVEWNQVTFSDESRLNLSSDDNRVRVWGHRGECLNPAYTLQRHTAPIIGVMVWDVIAYNTRSPLVWIRGIMTAQRYVRDILQPHVLPLMQRLPRAIFLQDNARLTRQGCHNTVSALLLPLLGLADPQICL</sequence>
<keyword evidence="3" id="KW-1185">Reference proteome</keyword>
<evidence type="ECO:0000313" key="2">
    <source>
        <dbReference type="EMBL" id="GFX90832.1"/>
    </source>
</evidence>
<dbReference type="Gene3D" id="3.30.420.10">
    <property type="entry name" value="Ribonuclease H-like superfamily/Ribonuclease H"/>
    <property type="match status" value="1"/>
</dbReference>
<reference evidence="2" key="1">
    <citation type="submission" date="2020-08" db="EMBL/GenBank/DDBJ databases">
        <title>Multicomponent nature underlies the extraordinary mechanical properties of spider dragline silk.</title>
        <authorList>
            <person name="Kono N."/>
            <person name="Nakamura H."/>
            <person name="Mori M."/>
            <person name="Yoshida Y."/>
            <person name="Ohtoshi R."/>
            <person name="Malay A.D."/>
            <person name="Moran D.A.P."/>
            <person name="Tomita M."/>
            <person name="Numata K."/>
            <person name="Arakawa K."/>
        </authorList>
    </citation>
    <scope>NUCLEOTIDE SEQUENCE</scope>
</reference>
<protein>
    <submittedName>
        <fullName evidence="2">Transposable element Tcb2 transposase</fullName>
    </submittedName>
</protein>
<name>A0A8X6RE03_TRICX</name>
<organism evidence="2 3">
    <name type="scientific">Trichonephila clavipes</name>
    <name type="common">Golden silk orbweaver</name>
    <name type="synonym">Nephila clavipes</name>
    <dbReference type="NCBI Taxonomy" id="2585209"/>
    <lineage>
        <taxon>Eukaryota</taxon>
        <taxon>Metazoa</taxon>
        <taxon>Ecdysozoa</taxon>
        <taxon>Arthropoda</taxon>
        <taxon>Chelicerata</taxon>
        <taxon>Arachnida</taxon>
        <taxon>Araneae</taxon>
        <taxon>Araneomorphae</taxon>
        <taxon>Entelegynae</taxon>
        <taxon>Araneoidea</taxon>
        <taxon>Nephilidae</taxon>
        <taxon>Trichonephila</taxon>
    </lineage>
</organism>